<name>A0A7W9GEF5_9ACTN</name>
<dbReference type="Proteomes" id="UP000579153">
    <property type="component" value="Unassembled WGS sequence"/>
</dbReference>
<keyword evidence="4" id="KW-1185">Reference proteome</keyword>
<evidence type="ECO:0000313" key="4">
    <source>
        <dbReference type="Proteomes" id="UP000579153"/>
    </source>
</evidence>
<dbReference type="InterPro" id="IPR011041">
    <property type="entry name" value="Quinoprot_gluc/sorb_DH_b-prop"/>
</dbReference>
<dbReference type="InterPro" id="IPR011042">
    <property type="entry name" value="6-blade_b-propeller_TolB-like"/>
</dbReference>
<comment type="caution">
    <text evidence="3">The sequence shown here is derived from an EMBL/GenBank/DDBJ whole genome shotgun (WGS) entry which is preliminary data.</text>
</comment>
<accession>A0A7W9GEF5</accession>
<proteinExistence type="predicted"/>
<dbReference type="AlphaFoldDB" id="A0A7W9GEF5"/>
<dbReference type="Gene3D" id="2.120.10.30">
    <property type="entry name" value="TolB, C-terminal domain"/>
    <property type="match status" value="1"/>
</dbReference>
<reference evidence="3 4" key="1">
    <citation type="submission" date="2020-08" db="EMBL/GenBank/DDBJ databases">
        <title>Sequencing the genomes of 1000 actinobacteria strains.</title>
        <authorList>
            <person name="Klenk H.-P."/>
        </authorList>
    </citation>
    <scope>NUCLEOTIDE SEQUENCE [LARGE SCALE GENOMIC DNA]</scope>
    <source>
        <strain evidence="3 4">DSM 45507</strain>
    </source>
</reference>
<dbReference type="Pfam" id="PF07995">
    <property type="entry name" value="GSDH"/>
    <property type="match status" value="1"/>
</dbReference>
<gene>
    <name evidence="3" type="ORF">HD596_009086</name>
</gene>
<dbReference type="RefSeq" id="WP_246555315.1">
    <property type="nucleotide sequence ID" value="NZ_JACHMB010000001.1"/>
</dbReference>
<evidence type="ECO:0000313" key="3">
    <source>
        <dbReference type="EMBL" id="MBB5782330.1"/>
    </source>
</evidence>
<evidence type="ECO:0000256" key="1">
    <source>
        <dbReference type="SAM" id="MobiDB-lite"/>
    </source>
</evidence>
<feature type="region of interest" description="Disordered" evidence="1">
    <location>
        <begin position="72"/>
        <end position="107"/>
    </location>
</feature>
<feature type="domain" description="Glucose/Sorbosone dehydrogenase" evidence="2">
    <location>
        <begin position="17"/>
        <end position="46"/>
    </location>
</feature>
<dbReference type="EMBL" id="JACHMB010000001">
    <property type="protein sequence ID" value="MBB5782330.1"/>
    <property type="molecule type" value="Genomic_DNA"/>
</dbReference>
<feature type="compositionally biased region" description="Low complexity" evidence="1">
    <location>
        <begin position="76"/>
        <end position="89"/>
    </location>
</feature>
<dbReference type="InterPro" id="IPR012938">
    <property type="entry name" value="Glc/Sorbosone_DH"/>
</dbReference>
<evidence type="ECO:0000259" key="2">
    <source>
        <dbReference type="Pfam" id="PF07995"/>
    </source>
</evidence>
<protein>
    <recommendedName>
        <fullName evidence="2">Glucose/Sorbosone dehydrogenase domain-containing protein</fullName>
    </recommendedName>
</protein>
<organism evidence="3 4">
    <name type="scientific">Nonomuraea jabiensis</name>
    <dbReference type="NCBI Taxonomy" id="882448"/>
    <lineage>
        <taxon>Bacteria</taxon>
        <taxon>Bacillati</taxon>
        <taxon>Actinomycetota</taxon>
        <taxon>Actinomycetes</taxon>
        <taxon>Streptosporangiales</taxon>
        <taxon>Streptosporangiaceae</taxon>
        <taxon>Nonomuraea</taxon>
    </lineage>
</organism>
<sequence>MPDLDAGDHTAAQDMNVQFGQDTWDELNVIRPGGNYGWPEVEGIANRNGFTDRVQQWPGPRREGAFCARTTRFRMSSPKPASSIPIPAANTTYGLPGTRRPRSATTTVAWREQREFRAARTGAPLRS</sequence>
<dbReference type="SUPFAM" id="SSF50952">
    <property type="entry name" value="Soluble quinoprotein glucose dehydrogenase"/>
    <property type="match status" value="1"/>
</dbReference>